<protein>
    <submittedName>
        <fullName evidence="4">MerR family transcriptional regulator</fullName>
    </submittedName>
</protein>
<name>A0ABQ3EIW8_9HYPH</name>
<dbReference type="PANTHER" id="PTHR30204">
    <property type="entry name" value="REDOX-CYCLING DRUG-SENSING TRANSCRIPTIONAL ACTIVATOR SOXR"/>
    <property type="match status" value="1"/>
</dbReference>
<keyword evidence="1" id="KW-0238">DNA-binding</keyword>
<dbReference type="EMBL" id="BMXE01000004">
    <property type="protein sequence ID" value="GHB36573.1"/>
    <property type="molecule type" value="Genomic_DNA"/>
</dbReference>
<evidence type="ECO:0000313" key="5">
    <source>
        <dbReference type="Proteomes" id="UP000637980"/>
    </source>
</evidence>
<dbReference type="Pfam" id="PF13411">
    <property type="entry name" value="MerR_1"/>
    <property type="match status" value="1"/>
</dbReference>
<dbReference type="PANTHER" id="PTHR30204:SF15">
    <property type="entry name" value="BLL5018 PROTEIN"/>
    <property type="match status" value="1"/>
</dbReference>
<dbReference type="InterPro" id="IPR009061">
    <property type="entry name" value="DNA-bd_dom_put_sf"/>
</dbReference>
<evidence type="ECO:0000256" key="2">
    <source>
        <dbReference type="SAM" id="MobiDB-lite"/>
    </source>
</evidence>
<dbReference type="SUPFAM" id="SSF46955">
    <property type="entry name" value="Putative DNA-binding domain"/>
    <property type="match status" value="1"/>
</dbReference>
<sequence length="219" mass="24284">MEKSADAFRTISEVATELDLPQHVLRFWETRFAQIRPLKRGGGRRYYRPDDLELLRGIRHLLYGEGYTIKGVQRILREQGVHVVMDVWKEGSGIVIPSSSGTATPIGVAPDPSQVSAQTVQRAPEPEMAVHEASEPQGDLVLESEPEPQMPLPSGLLPDDAPDQHGKGGHGAFGFMDRLMGSERDETARSAGLSKDDVDRLQSTLFELLECKRMLDQAR</sequence>
<dbReference type="SMART" id="SM00422">
    <property type="entry name" value="HTH_MERR"/>
    <property type="match status" value="1"/>
</dbReference>
<keyword evidence="5" id="KW-1185">Reference proteome</keyword>
<feature type="region of interest" description="Disordered" evidence="2">
    <location>
        <begin position="143"/>
        <end position="176"/>
    </location>
</feature>
<dbReference type="InterPro" id="IPR000551">
    <property type="entry name" value="MerR-type_HTH_dom"/>
</dbReference>
<evidence type="ECO:0000313" key="4">
    <source>
        <dbReference type="EMBL" id="GHB36573.1"/>
    </source>
</evidence>
<feature type="domain" description="HTH merR-type" evidence="3">
    <location>
        <begin position="10"/>
        <end position="78"/>
    </location>
</feature>
<organism evidence="4 5">
    <name type="scientific">Pseudovibrio japonicus</name>
    <dbReference type="NCBI Taxonomy" id="366534"/>
    <lineage>
        <taxon>Bacteria</taxon>
        <taxon>Pseudomonadati</taxon>
        <taxon>Pseudomonadota</taxon>
        <taxon>Alphaproteobacteria</taxon>
        <taxon>Hyphomicrobiales</taxon>
        <taxon>Stappiaceae</taxon>
        <taxon>Pseudovibrio</taxon>
    </lineage>
</organism>
<comment type="caution">
    <text evidence="4">The sequence shown here is derived from an EMBL/GenBank/DDBJ whole genome shotgun (WGS) entry which is preliminary data.</text>
</comment>
<reference evidence="5" key="1">
    <citation type="journal article" date="2019" name="Int. J. Syst. Evol. Microbiol.">
        <title>The Global Catalogue of Microorganisms (GCM) 10K type strain sequencing project: providing services to taxonomists for standard genome sequencing and annotation.</title>
        <authorList>
            <consortium name="The Broad Institute Genomics Platform"/>
            <consortium name="The Broad Institute Genome Sequencing Center for Infectious Disease"/>
            <person name="Wu L."/>
            <person name="Ma J."/>
        </authorList>
    </citation>
    <scope>NUCLEOTIDE SEQUENCE [LARGE SCALE GENOMIC DNA]</scope>
    <source>
        <strain evidence="5">KCTC 12861</strain>
    </source>
</reference>
<evidence type="ECO:0000259" key="3">
    <source>
        <dbReference type="PROSITE" id="PS50937"/>
    </source>
</evidence>
<accession>A0ABQ3EIW8</accession>
<dbReference type="Proteomes" id="UP000637980">
    <property type="component" value="Unassembled WGS sequence"/>
</dbReference>
<proteinExistence type="predicted"/>
<gene>
    <name evidence="4" type="ORF">GCM10007094_27750</name>
</gene>
<dbReference type="RefSeq" id="WP_189437366.1">
    <property type="nucleotide sequence ID" value="NZ_BMXE01000004.1"/>
</dbReference>
<dbReference type="CDD" id="cd04765">
    <property type="entry name" value="HTH_MlrA-like_sg2"/>
    <property type="match status" value="1"/>
</dbReference>
<dbReference type="Gene3D" id="1.10.1660.10">
    <property type="match status" value="1"/>
</dbReference>
<evidence type="ECO:0000256" key="1">
    <source>
        <dbReference type="ARBA" id="ARBA00023125"/>
    </source>
</evidence>
<dbReference type="InterPro" id="IPR047057">
    <property type="entry name" value="MerR_fam"/>
</dbReference>
<dbReference type="PROSITE" id="PS50937">
    <property type="entry name" value="HTH_MERR_2"/>
    <property type="match status" value="1"/>
</dbReference>